<dbReference type="EMBL" id="CAJVPT010012389">
    <property type="protein sequence ID" value="CAG8587223.1"/>
    <property type="molecule type" value="Genomic_DNA"/>
</dbReference>
<evidence type="ECO:0000313" key="1">
    <source>
        <dbReference type="EMBL" id="CAG8587223.1"/>
    </source>
</evidence>
<dbReference type="Proteomes" id="UP000789525">
    <property type="component" value="Unassembled WGS sequence"/>
</dbReference>
<proteinExistence type="predicted"/>
<organism evidence="1 2">
    <name type="scientific">Acaulospora colombiana</name>
    <dbReference type="NCBI Taxonomy" id="27376"/>
    <lineage>
        <taxon>Eukaryota</taxon>
        <taxon>Fungi</taxon>
        <taxon>Fungi incertae sedis</taxon>
        <taxon>Mucoromycota</taxon>
        <taxon>Glomeromycotina</taxon>
        <taxon>Glomeromycetes</taxon>
        <taxon>Diversisporales</taxon>
        <taxon>Acaulosporaceae</taxon>
        <taxon>Acaulospora</taxon>
    </lineage>
</organism>
<name>A0ACA9MG15_9GLOM</name>
<accession>A0ACA9MG15</accession>
<gene>
    <name evidence="1" type="ORF">ACOLOM_LOCUS6193</name>
</gene>
<sequence>MVESAAVRDISDASVYPDLSLQSSVFAPEKDGKRVNPVVAAAEDAKAAAARVPPGLQGGGFMYVSVSLPPIRGVSYTFESMSHVNKLSSCQSADGYSLSKGDQHQTGQLKVRVRPDNKEMSVSLHSPHRP</sequence>
<reference evidence="1" key="1">
    <citation type="submission" date="2021-06" db="EMBL/GenBank/DDBJ databases">
        <authorList>
            <person name="Kallberg Y."/>
            <person name="Tangrot J."/>
            <person name="Rosling A."/>
        </authorList>
    </citation>
    <scope>NUCLEOTIDE SEQUENCE</scope>
    <source>
        <strain evidence="1">CL356</strain>
    </source>
</reference>
<comment type="caution">
    <text evidence="1">The sequence shown here is derived from an EMBL/GenBank/DDBJ whole genome shotgun (WGS) entry which is preliminary data.</text>
</comment>
<evidence type="ECO:0000313" key="2">
    <source>
        <dbReference type="Proteomes" id="UP000789525"/>
    </source>
</evidence>
<protein>
    <submittedName>
        <fullName evidence="1">10174_t:CDS:1</fullName>
    </submittedName>
</protein>
<keyword evidence="2" id="KW-1185">Reference proteome</keyword>